<accession>A0A8S5PUE5</accession>
<protein>
    <submittedName>
        <fullName evidence="2">Winged helix-turn-helix transcription repressor</fullName>
    </submittedName>
</protein>
<evidence type="ECO:0000256" key="1">
    <source>
        <dbReference type="SAM" id="MobiDB-lite"/>
    </source>
</evidence>
<feature type="region of interest" description="Disordered" evidence="1">
    <location>
        <begin position="141"/>
        <end position="178"/>
    </location>
</feature>
<feature type="compositionally biased region" description="Basic and acidic residues" evidence="1">
    <location>
        <begin position="233"/>
        <end position="246"/>
    </location>
</feature>
<name>A0A8S5PUE5_9CAUD</name>
<feature type="compositionally biased region" description="Basic and acidic residues" evidence="1">
    <location>
        <begin position="164"/>
        <end position="178"/>
    </location>
</feature>
<proteinExistence type="predicted"/>
<reference evidence="2" key="1">
    <citation type="journal article" date="2021" name="Proc. Natl. Acad. Sci. U.S.A.">
        <title>A Catalog of Tens of Thousands of Viruses from Human Metagenomes Reveals Hidden Associations with Chronic Diseases.</title>
        <authorList>
            <person name="Tisza M.J."/>
            <person name="Buck C.B."/>
        </authorList>
    </citation>
    <scope>NUCLEOTIDE SEQUENCE</scope>
    <source>
        <strain evidence="2">CtlgF9</strain>
    </source>
</reference>
<feature type="region of interest" description="Disordered" evidence="1">
    <location>
        <begin position="217"/>
        <end position="249"/>
    </location>
</feature>
<organism evidence="2">
    <name type="scientific">Siphoviridae sp. ctlgF9</name>
    <dbReference type="NCBI Taxonomy" id="2825649"/>
    <lineage>
        <taxon>Viruses</taxon>
        <taxon>Duplodnaviria</taxon>
        <taxon>Heunggongvirae</taxon>
        <taxon>Uroviricota</taxon>
        <taxon>Caudoviricetes</taxon>
    </lineage>
</organism>
<sequence length="451" mass="51305">MLKSINIDLFLSGQAMAHGRKSTLTCVALYKLIEKHSQQHGYCFAKNSTLAAELDKKTSTVKQYLWLMKESGWITVDYHMEGNSLVRDAIRPMLEIDFENATAVTANGQILTEKRSVTKAQTSKPRNKEASIEVEDLSDVVAEESTMPTHTEVDTENKADDEEKPSPVEEYRQNHDREERDKNFMRANEDQQWAYIETLRKKGDTVNANRYEEMITGGMTTEPDNTPDETEEPKEVAVSKPREATRELTTAEQCALQTKNIQADNYDRRGNVVDDDLYHKLKLEVIAESDAKKAEEEAKKQPEQPVVQQIEANTSSANNVAVATVNSNIAKSSPYGELATPMTGTRSNYDPAEKAFYDAAKSLGVTITNHNQARKWVKEVVRTRGLESAVNYFDFMRIAFPRWQYEFKPTVKTAYDLVTKAAQIEQLIQRQREEKARKIDYDNIDFYGDAK</sequence>
<evidence type="ECO:0000313" key="2">
    <source>
        <dbReference type="EMBL" id="DAE10686.1"/>
    </source>
</evidence>
<dbReference type="EMBL" id="BK015517">
    <property type="protein sequence ID" value="DAE10686.1"/>
    <property type="molecule type" value="Genomic_DNA"/>
</dbReference>